<protein>
    <submittedName>
        <fullName evidence="12">ATP-dependent DNA helicase</fullName>
    </submittedName>
</protein>
<dbReference type="Gene3D" id="3.40.50.300">
    <property type="entry name" value="P-loop containing nucleotide triphosphate hydrolases"/>
    <property type="match status" value="1"/>
</dbReference>
<evidence type="ECO:0000313" key="13">
    <source>
        <dbReference type="Proteomes" id="UP000799428"/>
    </source>
</evidence>
<evidence type="ECO:0000256" key="1">
    <source>
        <dbReference type="ARBA" id="ARBA00022723"/>
    </source>
</evidence>
<dbReference type="PROSITE" id="PS50089">
    <property type="entry name" value="ZF_RING_2"/>
    <property type="match status" value="1"/>
</dbReference>
<evidence type="ECO:0000256" key="4">
    <source>
        <dbReference type="ARBA" id="ARBA00022801"/>
    </source>
</evidence>
<dbReference type="GO" id="GO:0005634">
    <property type="term" value="C:nucleus"/>
    <property type="evidence" value="ECO:0007669"/>
    <property type="project" value="TreeGrafter"/>
</dbReference>
<evidence type="ECO:0000256" key="5">
    <source>
        <dbReference type="ARBA" id="ARBA00022833"/>
    </source>
</evidence>
<dbReference type="PROSITE" id="PS51194">
    <property type="entry name" value="HELICASE_CTER"/>
    <property type="match status" value="1"/>
</dbReference>
<evidence type="ECO:0000259" key="10">
    <source>
        <dbReference type="PROSITE" id="PS51192"/>
    </source>
</evidence>
<evidence type="ECO:0000256" key="6">
    <source>
        <dbReference type="ARBA" id="ARBA00022840"/>
    </source>
</evidence>
<dbReference type="CDD" id="cd18793">
    <property type="entry name" value="SF2_C_SNF"/>
    <property type="match status" value="1"/>
</dbReference>
<dbReference type="Pfam" id="PF26021">
    <property type="entry name" value="Ferritin_C144_05"/>
    <property type="match status" value="1"/>
</dbReference>
<dbReference type="GO" id="GO:0006974">
    <property type="term" value="P:DNA damage response"/>
    <property type="evidence" value="ECO:0007669"/>
    <property type="project" value="TreeGrafter"/>
</dbReference>
<reference evidence="12" key="1">
    <citation type="journal article" date="2020" name="Stud. Mycol.">
        <title>101 Dothideomycetes genomes: a test case for predicting lifestyles and emergence of pathogens.</title>
        <authorList>
            <person name="Haridas S."/>
            <person name="Albert R."/>
            <person name="Binder M."/>
            <person name="Bloem J."/>
            <person name="Labutti K."/>
            <person name="Salamov A."/>
            <person name="Andreopoulos B."/>
            <person name="Baker S."/>
            <person name="Barry K."/>
            <person name="Bills G."/>
            <person name="Bluhm B."/>
            <person name="Cannon C."/>
            <person name="Castanera R."/>
            <person name="Culley D."/>
            <person name="Daum C."/>
            <person name="Ezra D."/>
            <person name="Gonzalez J."/>
            <person name="Henrissat B."/>
            <person name="Kuo A."/>
            <person name="Liang C."/>
            <person name="Lipzen A."/>
            <person name="Lutzoni F."/>
            <person name="Magnuson J."/>
            <person name="Mondo S."/>
            <person name="Nolan M."/>
            <person name="Ohm R."/>
            <person name="Pangilinan J."/>
            <person name="Park H.-J."/>
            <person name="Ramirez L."/>
            <person name="Alfaro M."/>
            <person name="Sun H."/>
            <person name="Tritt A."/>
            <person name="Yoshinaga Y."/>
            <person name="Zwiers L.-H."/>
            <person name="Turgeon B."/>
            <person name="Goodwin S."/>
            <person name="Spatafora J."/>
            <person name="Crous P."/>
            <person name="Grigoriev I."/>
        </authorList>
    </citation>
    <scope>NUCLEOTIDE SEQUENCE</scope>
    <source>
        <strain evidence="12">CBS 279.74</strain>
    </source>
</reference>
<dbReference type="GO" id="GO:0008270">
    <property type="term" value="F:zinc ion binding"/>
    <property type="evidence" value="ECO:0007669"/>
    <property type="project" value="UniProtKB-KW"/>
</dbReference>
<feature type="domain" description="Helicase ATP-binding" evidence="10">
    <location>
        <begin position="351"/>
        <end position="555"/>
    </location>
</feature>
<dbReference type="FunFam" id="3.40.50.10810:FF:000059">
    <property type="entry name" value="SNF2 family helicase/ATPase, putative"/>
    <property type="match status" value="1"/>
</dbReference>
<dbReference type="SUPFAM" id="SSF52540">
    <property type="entry name" value="P-loop containing nucleoside triphosphate hydrolases"/>
    <property type="match status" value="2"/>
</dbReference>
<feature type="domain" description="Helicase C-terminal" evidence="11">
    <location>
        <begin position="1271"/>
        <end position="1427"/>
    </location>
</feature>
<dbReference type="Gene3D" id="3.30.40.10">
    <property type="entry name" value="Zinc/RING finger domain, C3HC4 (zinc finger)"/>
    <property type="match status" value="1"/>
</dbReference>
<dbReference type="EMBL" id="MU005769">
    <property type="protein sequence ID" value="KAF2710519.1"/>
    <property type="molecule type" value="Genomic_DNA"/>
</dbReference>
<dbReference type="PROSITE" id="PS51192">
    <property type="entry name" value="HELICASE_ATP_BIND_1"/>
    <property type="match status" value="1"/>
</dbReference>
<evidence type="ECO:0000259" key="11">
    <source>
        <dbReference type="PROSITE" id="PS51194"/>
    </source>
</evidence>
<dbReference type="Pfam" id="PF00176">
    <property type="entry name" value="SNF2-rel_dom"/>
    <property type="match status" value="1"/>
</dbReference>
<evidence type="ECO:0000259" key="9">
    <source>
        <dbReference type="PROSITE" id="PS50089"/>
    </source>
</evidence>
<keyword evidence="2" id="KW-0547">Nucleotide-binding</keyword>
<dbReference type="GO" id="GO:0016787">
    <property type="term" value="F:hydrolase activity"/>
    <property type="evidence" value="ECO:0007669"/>
    <property type="project" value="UniProtKB-KW"/>
</dbReference>
<evidence type="ECO:0000256" key="8">
    <source>
        <dbReference type="SAM" id="MobiDB-lite"/>
    </source>
</evidence>
<evidence type="ECO:0000256" key="3">
    <source>
        <dbReference type="ARBA" id="ARBA00022771"/>
    </source>
</evidence>
<dbReference type="Pfam" id="PF00271">
    <property type="entry name" value="Helicase_C"/>
    <property type="match status" value="1"/>
</dbReference>
<proteinExistence type="predicted"/>
<dbReference type="InterPro" id="IPR000330">
    <property type="entry name" value="SNF2_N"/>
</dbReference>
<dbReference type="SMART" id="SM00487">
    <property type="entry name" value="DEXDc"/>
    <property type="match status" value="1"/>
</dbReference>
<dbReference type="GO" id="GO:0005524">
    <property type="term" value="F:ATP binding"/>
    <property type="evidence" value="ECO:0007669"/>
    <property type="project" value="InterPro"/>
</dbReference>
<dbReference type="Pfam" id="PF13923">
    <property type="entry name" value="zf-C3HC4_2"/>
    <property type="match status" value="1"/>
</dbReference>
<dbReference type="InterPro" id="IPR052583">
    <property type="entry name" value="ATP-helicase/E3_Ub-Ligase"/>
</dbReference>
<dbReference type="PANTHER" id="PTHR45865:SF1">
    <property type="entry name" value="E3 UBIQUITIN-PROTEIN LIGASE SHPRH"/>
    <property type="match status" value="1"/>
</dbReference>
<gene>
    <name evidence="12" type="ORF">K504DRAFT_481581</name>
</gene>
<dbReference type="InterPro" id="IPR013083">
    <property type="entry name" value="Znf_RING/FYVE/PHD"/>
</dbReference>
<dbReference type="SUPFAM" id="SSF57850">
    <property type="entry name" value="RING/U-box"/>
    <property type="match status" value="1"/>
</dbReference>
<dbReference type="InterPro" id="IPR014001">
    <property type="entry name" value="Helicase_ATP-bd"/>
</dbReference>
<dbReference type="PROSITE" id="PS00518">
    <property type="entry name" value="ZF_RING_1"/>
    <property type="match status" value="1"/>
</dbReference>
<dbReference type="OrthoDB" id="5330228at2759"/>
<dbReference type="InterPro" id="IPR059033">
    <property type="entry name" value="C144_05_dom"/>
</dbReference>
<dbReference type="GO" id="GO:0000209">
    <property type="term" value="P:protein polyubiquitination"/>
    <property type="evidence" value="ECO:0007669"/>
    <property type="project" value="TreeGrafter"/>
</dbReference>
<dbReference type="SMART" id="SM00184">
    <property type="entry name" value="RING"/>
    <property type="match status" value="1"/>
</dbReference>
<name>A0A6G1KC90_9PLEO</name>
<feature type="region of interest" description="Disordered" evidence="8">
    <location>
        <begin position="1221"/>
        <end position="1247"/>
    </location>
</feature>
<dbReference type="PANTHER" id="PTHR45865">
    <property type="entry name" value="E3 UBIQUITIN-PROTEIN LIGASE SHPRH FAMILY MEMBER"/>
    <property type="match status" value="1"/>
</dbReference>
<dbReference type="CDD" id="cd18070">
    <property type="entry name" value="DEXQc_SHPRH"/>
    <property type="match status" value="1"/>
</dbReference>
<accession>A0A6G1KC90</accession>
<evidence type="ECO:0000256" key="2">
    <source>
        <dbReference type="ARBA" id="ARBA00022741"/>
    </source>
</evidence>
<dbReference type="InterPro" id="IPR038718">
    <property type="entry name" value="SNF2-like_sf"/>
</dbReference>
<keyword evidence="5" id="KW-0862">Zinc</keyword>
<evidence type="ECO:0000256" key="7">
    <source>
        <dbReference type="PROSITE-ProRule" id="PRU00175"/>
    </source>
</evidence>
<dbReference type="InterPro" id="IPR049730">
    <property type="entry name" value="SNF2/RAD54-like_C"/>
</dbReference>
<dbReference type="InterPro" id="IPR017907">
    <property type="entry name" value="Znf_RING_CS"/>
</dbReference>
<keyword evidence="13" id="KW-1185">Reference proteome</keyword>
<keyword evidence="4" id="KW-0378">Hydrolase</keyword>
<dbReference type="Gene3D" id="3.40.50.10810">
    <property type="entry name" value="Tandem AAA-ATPase domain"/>
    <property type="match status" value="1"/>
</dbReference>
<dbReference type="InterPro" id="IPR001650">
    <property type="entry name" value="Helicase_C-like"/>
</dbReference>
<organism evidence="12 13">
    <name type="scientific">Pleomassaria siparia CBS 279.74</name>
    <dbReference type="NCBI Taxonomy" id="1314801"/>
    <lineage>
        <taxon>Eukaryota</taxon>
        <taxon>Fungi</taxon>
        <taxon>Dikarya</taxon>
        <taxon>Ascomycota</taxon>
        <taxon>Pezizomycotina</taxon>
        <taxon>Dothideomycetes</taxon>
        <taxon>Pleosporomycetidae</taxon>
        <taxon>Pleosporales</taxon>
        <taxon>Pleomassariaceae</taxon>
        <taxon>Pleomassaria</taxon>
    </lineage>
</organism>
<keyword evidence="3 7" id="KW-0863">Zinc-finger</keyword>
<keyword evidence="1" id="KW-0479">Metal-binding</keyword>
<dbReference type="GO" id="GO:0004386">
    <property type="term" value="F:helicase activity"/>
    <property type="evidence" value="ECO:0007669"/>
    <property type="project" value="UniProtKB-KW"/>
</dbReference>
<dbReference type="Proteomes" id="UP000799428">
    <property type="component" value="Unassembled WGS sequence"/>
</dbReference>
<dbReference type="InterPro" id="IPR001841">
    <property type="entry name" value="Znf_RING"/>
</dbReference>
<dbReference type="InterPro" id="IPR027417">
    <property type="entry name" value="P-loop_NTPase"/>
</dbReference>
<keyword evidence="6" id="KW-0067">ATP-binding</keyword>
<feature type="compositionally biased region" description="Low complexity" evidence="8">
    <location>
        <begin position="1228"/>
        <end position="1247"/>
    </location>
</feature>
<keyword evidence="12" id="KW-0347">Helicase</keyword>
<evidence type="ECO:0000313" key="12">
    <source>
        <dbReference type="EMBL" id="KAF2710519.1"/>
    </source>
</evidence>
<feature type="domain" description="RING-type" evidence="9">
    <location>
        <begin position="1162"/>
        <end position="1200"/>
    </location>
</feature>
<dbReference type="GO" id="GO:0061630">
    <property type="term" value="F:ubiquitin protein ligase activity"/>
    <property type="evidence" value="ECO:0007669"/>
    <property type="project" value="TreeGrafter"/>
</dbReference>
<sequence>MSFLTVDVEVTSAAVRGHPNPETAQIPLTSILEFFADGPEATEARAPKRRKLVNGSSVGSHATVPFDEGNSALFSRTTLDLHLLPSIIDQHGGSNFSGGDGKVIDVSLERFSRPCFGRNARPSLEIFSNPSPNTFRLRLYDTQEESRGIDLTATTSAGLLNTIQTRLEIAANLSPTASGKKRTGKSGAAFSRCRLQQTSNKERLILEVEIRWLLGFPVVETLANKSPAGKQNLQILANYFPDQHKESQEPWSLSDFYDSVHVPAADTDVPPQIRTDLLETSLYPFQQRAVDWLLRREGVTYTEPDGSLKSIGDDPTLTIPASFTSAQDATGRNIYVSYLQGLIVADLSQIPDSSRALKGGILAEEMGLGKTVELIALILHHKRQVPEGDVYDAYTGTLVKASGSTLIITPPSILEQWINEIHTHAPELTVYHYKGLPALNGSKAELAGATVENLLRFDIVLTTYTVLSREVHFAKPPPDRSRRREKQHQIRKSPLMELSWWRVCLDEAQMVESGVSQAATVARIIPRCNAWAVSGTPLRKDVQDLRGLLTFLRFEPFANSRAAWERLDKPTFRALFNQISLRHTKEKIRDELRLPPQKRVVITVPFTAIEEQNYSEMIRQMCDDCGLSSEGYPINLARGVDHPDTIERMREWLVRLRQTCLHAHVGTRNRKAMGAKNGPLRTVHEVLEVMIDQNDTLLKSEARENILAQIKSGHIKANAKDVENRSETALPFYQQALKEAQKYVEIFREELLIEKKKLGTAPLDATDATALASLEDDQGSDEDESQGEHVGRIPAIQKALRSFLELDHACRFFIGTVHFQLKSNETLTKPDSEEFHKLEKLEVEWYAGAKELRKELLRESQNRAQIQMKRISSKKPFCQIAPIVDLPDLGGIETRKVVDMMDNITDLLNAQAKQLQEWRQKIVDILLMPLVDEDEGKDTTGEEYEDSTKLQDELYVYILALRAITADRNAAVNGLKDTLLEYEMKDAETMALGKDIRKGRGHAPELLLKIVAARAKLIPTEKDGSLKGAVAAVRSILTSLQWRADGGDSRAKSELAIAQKQFAEIQKITSEQAKIIVDLEKEQEMFRSTMNQRLEFYRQLQHISDTVAPWREELDLTLDQREFEKQTRLKLQSEDQLSTLKTKHAYLVNLRRENREALNHECIICQDVFEIGVLTTCGHKYCKECIKKWWSSHRNCPLCKQRLKAFDFKVINFKPGEVRAQEETQDHGSISQPSTPESSSNGSIYSDISDSTMKEIRTIELKGSYGTKVDMITRHLLWIRNNDPGAKSIIFSQFGDFLDVLREALDKWKIGTSSINQKNGIRNFKNDPAIECFLLDAKSDSSGLNLVNATYVFLCEPLINPAIELQAIARVHRIGQQRATTVFMYLVNDTVEEAIYDISVARRLEHMSKGNKSKSSSATPLLQETNLDVANSLEMQAAPLKQLLRKKGDGEVVQADDLWGCLFRKPRKEPSVVLNQEVATHLRADAAEQRLAETVPQILTSTSDVSFSVAGPSGS</sequence>